<name>A0AAE8T2A6_BURCE</name>
<evidence type="ECO:0000313" key="1">
    <source>
        <dbReference type="EMBL" id="SPV17728.1"/>
    </source>
</evidence>
<sequence length="157" mass="17279">MADHLAAVDSLKRALDDARDARKFAYDTMKQTGMEARAAAKAADRAAPQLRKVAFEARKGIATASPFTKYVDDLVNSLRGTDRAPRGILLDKSPTSGRLNERQFQFSMEEYNHLVENGFLAGNAGDAFQGYYKDLGGQPGAHRFLDGRDIGDILREV</sequence>
<proteinExistence type="predicted"/>
<evidence type="ECO:0000313" key="2">
    <source>
        <dbReference type="Proteomes" id="UP000250416"/>
    </source>
</evidence>
<dbReference type="EMBL" id="UARD01000009">
    <property type="protein sequence ID" value="SPV17728.1"/>
    <property type="molecule type" value="Genomic_DNA"/>
</dbReference>
<organism evidence="1 2">
    <name type="scientific">Burkholderia cepacia</name>
    <name type="common">Pseudomonas cepacia</name>
    <dbReference type="NCBI Taxonomy" id="292"/>
    <lineage>
        <taxon>Bacteria</taxon>
        <taxon>Pseudomonadati</taxon>
        <taxon>Pseudomonadota</taxon>
        <taxon>Betaproteobacteria</taxon>
        <taxon>Burkholderiales</taxon>
        <taxon>Burkholderiaceae</taxon>
        <taxon>Burkholderia</taxon>
        <taxon>Burkholderia cepacia complex</taxon>
    </lineage>
</organism>
<dbReference type="RefSeq" id="WP_230955960.1">
    <property type="nucleotide sequence ID" value="NZ_CADEUP010000001.1"/>
</dbReference>
<dbReference type="AlphaFoldDB" id="A0AAE8T2A6"/>
<comment type="caution">
    <text evidence="1">The sequence shown here is derived from an EMBL/GenBank/DDBJ whole genome shotgun (WGS) entry which is preliminary data.</text>
</comment>
<reference evidence="1 2" key="1">
    <citation type="submission" date="2018-06" db="EMBL/GenBank/DDBJ databases">
        <authorList>
            <consortium name="Pathogen Informatics"/>
            <person name="Doyle S."/>
        </authorList>
    </citation>
    <scope>NUCLEOTIDE SEQUENCE [LARGE SCALE GENOMIC DNA]</scope>
    <source>
        <strain evidence="1 2">NCTC10661</strain>
    </source>
</reference>
<accession>A0AAE8T2A6</accession>
<gene>
    <name evidence="1" type="ORF">NCTC10661_02047</name>
</gene>
<protein>
    <submittedName>
        <fullName evidence="1">Uncharacterized protein</fullName>
    </submittedName>
</protein>
<dbReference type="Proteomes" id="UP000250416">
    <property type="component" value="Unassembled WGS sequence"/>
</dbReference>